<dbReference type="Pfam" id="PF00149">
    <property type="entry name" value="Metallophos"/>
    <property type="match status" value="1"/>
</dbReference>
<dbReference type="Proteomes" id="UP000029055">
    <property type="component" value="Unassembled WGS sequence"/>
</dbReference>
<keyword evidence="2" id="KW-0812">Transmembrane</keyword>
<reference evidence="4 5" key="1">
    <citation type="submission" date="2014-03" db="EMBL/GenBank/DDBJ databases">
        <title>Genomics of Bifidobacteria.</title>
        <authorList>
            <person name="Ventura M."/>
            <person name="Milani C."/>
            <person name="Lugli G.A."/>
        </authorList>
    </citation>
    <scope>NUCLEOTIDE SEQUENCE [LARGE SCALE GENOMIC DNA]</scope>
    <source>
        <strain evidence="4 5">LMG 11597</strain>
    </source>
</reference>
<evidence type="ECO:0000313" key="5">
    <source>
        <dbReference type="Proteomes" id="UP000029055"/>
    </source>
</evidence>
<dbReference type="PANTHER" id="PTHR32440">
    <property type="entry name" value="PHOSPHATASE DCR2-RELATED-RELATED"/>
    <property type="match status" value="1"/>
</dbReference>
<sequence length="482" mass="52485">MTMSEEVEKSETAEAEQPVETVSETLRGRGTDRHQSIRLHSSRQKGNHVLHFRENGTLRVLQLADVQDGPDVDPDAVALIERAVIAADPDLVVLTGDQVRGYDAAYASTFMARRGDEPGTRLPLAMRVEQLLAERNGFADPIDDSLANGGENMEGTRVKIRQSFSQFLGPIVLRGIPFAATYGNHDFQCGILPDEQDDMYREFAGCLNPKVEDGAASSAGADPLACEPGTFALPIASHDGKRTAMSIMMVNSGDFEPGGGYGSPSDAAVEWLARAEDAVSGTGSRVPSIVFQHIPPQDFYQCLKKVSPFTPHAVEGYRAFSDSCYVVNPEICRPGSTLGEGPCCSERAVGEVERIRSAGGYFALFCGHDHKNNFIGHIDGVDLGYAPTCGFRSYGPKAADRALRLFVFHEDAPEQYETRLLTYGDLVSRRVRHPLRLLAGEYMISGLSSVRDLLRHPKIFIGMCLVAAQAIFALIGRRAPPH</sequence>
<dbReference type="EMBL" id="JGZR01000008">
    <property type="protein sequence ID" value="KFJ02457.1"/>
    <property type="molecule type" value="Genomic_DNA"/>
</dbReference>
<evidence type="ECO:0000313" key="4">
    <source>
        <dbReference type="EMBL" id="KFJ02457.1"/>
    </source>
</evidence>
<organism evidence="4 5">
    <name type="scientific">Bifidobacterium subtile</name>
    <dbReference type="NCBI Taxonomy" id="77635"/>
    <lineage>
        <taxon>Bacteria</taxon>
        <taxon>Bacillati</taxon>
        <taxon>Actinomycetota</taxon>
        <taxon>Actinomycetes</taxon>
        <taxon>Bifidobacteriales</taxon>
        <taxon>Bifidobacteriaceae</taxon>
        <taxon>Bifidobacterium</taxon>
    </lineage>
</organism>
<protein>
    <submittedName>
        <fullName evidence="4">Metallophosphatase</fullName>
    </submittedName>
</protein>
<keyword evidence="2" id="KW-1133">Transmembrane helix</keyword>
<evidence type="ECO:0000259" key="3">
    <source>
        <dbReference type="Pfam" id="PF00149"/>
    </source>
</evidence>
<dbReference type="GO" id="GO:0005737">
    <property type="term" value="C:cytoplasm"/>
    <property type="evidence" value="ECO:0007669"/>
    <property type="project" value="TreeGrafter"/>
</dbReference>
<feature type="domain" description="Calcineurin-like phosphoesterase" evidence="3">
    <location>
        <begin position="58"/>
        <end position="370"/>
    </location>
</feature>
<name>A0A087E3V6_9BIFI</name>
<feature type="transmembrane region" description="Helical" evidence="2">
    <location>
        <begin position="459"/>
        <end position="476"/>
    </location>
</feature>
<dbReference type="GO" id="GO:0016788">
    <property type="term" value="F:hydrolase activity, acting on ester bonds"/>
    <property type="evidence" value="ECO:0007669"/>
    <property type="project" value="TreeGrafter"/>
</dbReference>
<dbReference type="SUPFAM" id="SSF56300">
    <property type="entry name" value="Metallo-dependent phosphatases"/>
    <property type="match status" value="1"/>
</dbReference>
<evidence type="ECO:0000256" key="2">
    <source>
        <dbReference type="SAM" id="Phobius"/>
    </source>
</evidence>
<dbReference type="InterPro" id="IPR004843">
    <property type="entry name" value="Calcineurin-like_PHP"/>
</dbReference>
<keyword evidence="2" id="KW-0472">Membrane</keyword>
<keyword evidence="5" id="KW-1185">Reference proteome</keyword>
<dbReference type="STRING" id="77635.BISU_1656"/>
<gene>
    <name evidence="4" type="ORF">BISU_1656</name>
</gene>
<dbReference type="PANTHER" id="PTHR32440:SF11">
    <property type="entry name" value="METALLOPHOSPHOESTERASE DOMAIN-CONTAINING PROTEIN"/>
    <property type="match status" value="1"/>
</dbReference>
<dbReference type="eggNOG" id="COG1409">
    <property type="taxonomic scope" value="Bacteria"/>
</dbReference>
<proteinExistence type="predicted"/>
<comment type="caution">
    <text evidence="4">The sequence shown here is derived from an EMBL/GenBank/DDBJ whole genome shotgun (WGS) entry which is preliminary data.</text>
</comment>
<evidence type="ECO:0000256" key="1">
    <source>
        <dbReference type="SAM" id="MobiDB-lite"/>
    </source>
</evidence>
<dbReference type="InterPro" id="IPR029052">
    <property type="entry name" value="Metallo-depent_PP-like"/>
</dbReference>
<dbReference type="RefSeq" id="WP_226839092.1">
    <property type="nucleotide sequence ID" value="NZ_CP062939.1"/>
</dbReference>
<feature type="compositionally biased region" description="Basic and acidic residues" evidence="1">
    <location>
        <begin position="1"/>
        <end position="12"/>
    </location>
</feature>
<dbReference type="CDD" id="cd07383">
    <property type="entry name" value="MPP_Dcr2"/>
    <property type="match status" value="1"/>
</dbReference>
<dbReference type="AlphaFoldDB" id="A0A087E3V6"/>
<feature type="region of interest" description="Disordered" evidence="1">
    <location>
        <begin position="1"/>
        <end position="34"/>
    </location>
</feature>
<accession>A0A087E3V6</accession>